<dbReference type="AlphaFoldDB" id="A0A6L5GCT7"/>
<evidence type="ECO:0000259" key="1">
    <source>
        <dbReference type="Pfam" id="PF12728"/>
    </source>
</evidence>
<name>A0A6L5GCT7_9ACTN</name>
<protein>
    <submittedName>
        <fullName evidence="2">Helix-turn-helix domain-containing protein</fullName>
    </submittedName>
</protein>
<evidence type="ECO:0000313" key="3">
    <source>
        <dbReference type="Proteomes" id="UP000477750"/>
    </source>
</evidence>
<evidence type="ECO:0000313" key="2">
    <source>
        <dbReference type="EMBL" id="MQM27509.1"/>
    </source>
</evidence>
<dbReference type="InterPro" id="IPR009061">
    <property type="entry name" value="DNA-bd_dom_put_sf"/>
</dbReference>
<dbReference type="InterPro" id="IPR010093">
    <property type="entry name" value="SinI_DNA-bd"/>
</dbReference>
<dbReference type="Proteomes" id="UP000477750">
    <property type="component" value="Unassembled WGS sequence"/>
</dbReference>
<dbReference type="SUPFAM" id="SSF46955">
    <property type="entry name" value="Putative DNA-binding domain"/>
    <property type="match status" value="1"/>
</dbReference>
<keyword evidence="3" id="KW-1185">Reference proteome</keyword>
<comment type="caution">
    <text evidence="2">The sequence shown here is derived from an EMBL/GenBank/DDBJ whole genome shotgun (WGS) entry which is preliminary data.</text>
</comment>
<dbReference type="NCBIfam" id="TIGR01764">
    <property type="entry name" value="excise"/>
    <property type="match status" value="1"/>
</dbReference>
<feature type="domain" description="Helix-turn-helix" evidence="1">
    <location>
        <begin position="84"/>
        <end position="130"/>
    </location>
</feature>
<dbReference type="InterPro" id="IPR041657">
    <property type="entry name" value="HTH_17"/>
</dbReference>
<dbReference type="RefSeq" id="WP_153026647.1">
    <property type="nucleotide sequence ID" value="NZ_WIAO01000025.1"/>
</dbReference>
<dbReference type="EMBL" id="WIAO01000025">
    <property type="protein sequence ID" value="MQM27509.1"/>
    <property type="molecule type" value="Genomic_DNA"/>
</dbReference>
<reference evidence="2 3" key="1">
    <citation type="submission" date="2019-10" db="EMBL/GenBank/DDBJ databases">
        <title>Glycomyces albidus sp. nov., a novel actinomycete isolated from rhizosphere soil of wheat (Triticum aestivum L.).</title>
        <authorList>
            <person name="Qian L."/>
        </authorList>
    </citation>
    <scope>NUCLEOTIDE SEQUENCE [LARGE SCALE GENOMIC DNA]</scope>
    <source>
        <strain evidence="2 3">NEAU-7082</strain>
    </source>
</reference>
<dbReference type="Pfam" id="PF12728">
    <property type="entry name" value="HTH_17"/>
    <property type="match status" value="1"/>
</dbReference>
<organism evidence="2 3">
    <name type="scientific">Glycomyces albidus</name>
    <dbReference type="NCBI Taxonomy" id="2656774"/>
    <lineage>
        <taxon>Bacteria</taxon>
        <taxon>Bacillati</taxon>
        <taxon>Actinomycetota</taxon>
        <taxon>Actinomycetes</taxon>
        <taxon>Glycomycetales</taxon>
        <taxon>Glycomycetaceae</taxon>
        <taxon>Glycomyces</taxon>
    </lineage>
</organism>
<gene>
    <name evidence="2" type="ORF">GFD30_18325</name>
</gene>
<proteinExistence type="predicted"/>
<sequence>MTGIGPVSSVQPGDVDAEAAQRALRRIKDYLAKHPAEPELIEVIVEHGEPSLVLPRPAITLFAQILAQLAEGRGVSVVPSQAELTTQQAADLLGVSRPYLIRLLEQGEIPHRKIGRHRRIALADLLDYKRTDDEQRRRTADELGELGQELGI</sequence>
<accession>A0A6L5GCT7</accession>
<dbReference type="GO" id="GO:0003677">
    <property type="term" value="F:DNA binding"/>
    <property type="evidence" value="ECO:0007669"/>
    <property type="project" value="InterPro"/>
</dbReference>